<accession>A0A975GVL9</accession>
<organism evidence="1 2">
    <name type="scientific">Brevundimonas goettingensis</name>
    <dbReference type="NCBI Taxonomy" id="2774190"/>
    <lineage>
        <taxon>Bacteria</taxon>
        <taxon>Pseudomonadati</taxon>
        <taxon>Pseudomonadota</taxon>
        <taxon>Alphaproteobacteria</taxon>
        <taxon>Caulobacterales</taxon>
        <taxon>Caulobacteraceae</taxon>
        <taxon>Brevundimonas</taxon>
    </lineage>
</organism>
<dbReference type="EMBL" id="CP062222">
    <property type="protein sequence ID" value="QTC91586.1"/>
    <property type="molecule type" value="Genomic_DNA"/>
</dbReference>
<dbReference type="KEGG" id="bgoe:IFJ75_01210"/>
<name>A0A975GVL9_9CAUL</name>
<reference evidence="1" key="1">
    <citation type="submission" date="2020-09" db="EMBL/GenBank/DDBJ databases">
        <title>Brevundimonas sp. LVF2 isolated from a puddle in Goettingen, Germany.</title>
        <authorList>
            <person name="Friedrich I."/>
            <person name="Klassen A."/>
            <person name="Hannes N."/>
            <person name="Schneider D."/>
            <person name="Hertel R."/>
            <person name="Daniel R."/>
        </authorList>
    </citation>
    <scope>NUCLEOTIDE SEQUENCE</scope>
    <source>
        <strain evidence="1">LVF2</strain>
    </source>
</reference>
<proteinExistence type="predicted"/>
<evidence type="ECO:0000313" key="2">
    <source>
        <dbReference type="Proteomes" id="UP000663918"/>
    </source>
</evidence>
<dbReference type="AlphaFoldDB" id="A0A975GVL9"/>
<evidence type="ECO:0000313" key="1">
    <source>
        <dbReference type="EMBL" id="QTC91586.1"/>
    </source>
</evidence>
<keyword evidence="2" id="KW-1185">Reference proteome</keyword>
<gene>
    <name evidence="1" type="ORF">IFJ75_01210</name>
</gene>
<protein>
    <submittedName>
        <fullName evidence="1">Uncharacterized protein</fullName>
    </submittedName>
</protein>
<dbReference type="Proteomes" id="UP000663918">
    <property type="component" value="Chromosome"/>
</dbReference>
<dbReference type="RefSeq" id="WP_207870764.1">
    <property type="nucleotide sequence ID" value="NZ_CP062222.1"/>
</dbReference>
<sequence>MIGQDLTIPTLALMRPGAAGLALDFVAGVYRLDGADYSSFAALPGASFSRTGAGTALTVAGGVTSFATGAPRITDRGLLVEEARTNLFLNSAAPVTQTITLSAGTWQQTAWGSTGAVTSTAGTAVGTGFGVTASSANGTSRSLVIATAGTVTFTVSGAPLYAQVELGGFATSPIITTGASATRGADTAFITGAAALATTPAVLVADFTSTILPSGVGSIGILGLDDGSLSNRVQLRAVVSGGQAQNTVVSGGSVLLNSDGAGGNPLSSLTKQALRVSQAGAVTTARNGTVMVGPSGAMTMPTLNRVSLAGLPSSSALNGHLARARIIPGEMSDAQLQTVTQ</sequence>